<dbReference type="SUPFAM" id="SSF53613">
    <property type="entry name" value="Ribokinase-like"/>
    <property type="match status" value="1"/>
</dbReference>
<proteinExistence type="inferred from homology"/>
<evidence type="ECO:0000313" key="7">
    <source>
        <dbReference type="EMBL" id="SFE80891.1"/>
    </source>
</evidence>
<organism evidence="7 8">
    <name type="scientific">Flavimobilis marinus</name>
    <dbReference type="NCBI Taxonomy" id="285351"/>
    <lineage>
        <taxon>Bacteria</taxon>
        <taxon>Bacillati</taxon>
        <taxon>Actinomycetota</taxon>
        <taxon>Actinomycetes</taxon>
        <taxon>Micrococcales</taxon>
        <taxon>Jonesiaceae</taxon>
        <taxon>Flavimobilis</taxon>
    </lineage>
</organism>
<dbReference type="Proteomes" id="UP000198520">
    <property type="component" value="Unassembled WGS sequence"/>
</dbReference>
<dbReference type="PANTHER" id="PTHR43085">
    <property type="entry name" value="HEXOKINASE FAMILY MEMBER"/>
    <property type="match status" value="1"/>
</dbReference>
<evidence type="ECO:0000256" key="3">
    <source>
        <dbReference type="ARBA" id="ARBA00022741"/>
    </source>
</evidence>
<keyword evidence="8" id="KW-1185">Reference proteome</keyword>
<evidence type="ECO:0000256" key="1">
    <source>
        <dbReference type="ARBA" id="ARBA00010688"/>
    </source>
</evidence>
<reference evidence="8" key="1">
    <citation type="submission" date="2016-10" db="EMBL/GenBank/DDBJ databases">
        <authorList>
            <person name="Varghese N."/>
            <person name="Submissions S."/>
        </authorList>
    </citation>
    <scope>NUCLEOTIDE SEQUENCE [LARGE SCALE GENOMIC DNA]</scope>
    <source>
        <strain evidence="8">DSM 19083</strain>
    </source>
</reference>
<dbReference type="InterPro" id="IPR029056">
    <property type="entry name" value="Ribokinase-like"/>
</dbReference>
<dbReference type="OrthoDB" id="9795789at2"/>
<evidence type="ECO:0000256" key="5">
    <source>
        <dbReference type="ARBA" id="ARBA00022840"/>
    </source>
</evidence>
<dbReference type="PANTHER" id="PTHR43085:SF1">
    <property type="entry name" value="PSEUDOURIDINE KINASE-RELATED"/>
    <property type="match status" value="1"/>
</dbReference>
<evidence type="ECO:0000313" key="8">
    <source>
        <dbReference type="Proteomes" id="UP000198520"/>
    </source>
</evidence>
<gene>
    <name evidence="7" type="ORF">SAMN04488035_0597</name>
</gene>
<sequence>MPETAPAPVPTAILVVGEALIDIVHAADGTVDEHPGGSPANVALTLARLGQDAHLLTWFGEDAYGSVLRRWLRSSGVNLVPQSTSAAKTSVAVARLDATGAAEYEFDLEWRLPREPALPPAVAVHTGSIAAVVPPGGDDVLELLQRAHATATISYDPNIRPSLMGRHLTVAPKVEAIMMASDVVKVSDEDLAWLYPHRRPEVSGALWHKRSGVPVVMTRGKDGAIAWTRAGTVEVAGVDVTVVDTVGAGDSFMGALLHGLAQAGLLGAARREALRNIDEPTMRGILEQSARVAAITVSRAGANPPRLNELGV</sequence>
<dbReference type="RefSeq" id="WP_093374890.1">
    <property type="nucleotide sequence ID" value="NZ_BNAN01000001.1"/>
</dbReference>
<evidence type="ECO:0000256" key="4">
    <source>
        <dbReference type="ARBA" id="ARBA00022777"/>
    </source>
</evidence>
<evidence type="ECO:0000256" key="2">
    <source>
        <dbReference type="ARBA" id="ARBA00022679"/>
    </source>
</evidence>
<dbReference type="STRING" id="285351.SAMN04488035_0597"/>
<dbReference type="Pfam" id="PF00294">
    <property type="entry name" value="PfkB"/>
    <property type="match status" value="1"/>
</dbReference>
<keyword evidence="2" id="KW-0808">Transferase</keyword>
<dbReference type="PROSITE" id="PS00584">
    <property type="entry name" value="PFKB_KINASES_2"/>
    <property type="match status" value="1"/>
</dbReference>
<dbReference type="CDD" id="cd01167">
    <property type="entry name" value="bac_FRK"/>
    <property type="match status" value="1"/>
</dbReference>
<keyword evidence="3" id="KW-0547">Nucleotide-binding</keyword>
<name>A0A1I2DKS6_9MICO</name>
<keyword evidence="5" id="KW-0067">ATP-binding</keyword>
<dbReference type="Gene3D" id="3.40.1190.20">
    <property type="match status" value="1"/>
</dbReference>
<dbReference type="AlphaFoldDB" id="A0A1I2DKS6"/>
<comment type="similarity">
    <text evidence="1">Belongs to the carbohydrate kinase PfkB family.</text>
</comment>
<dbReference type="EMBL" id="FONZ01000001">
    <property type="protein sequence ID" value="SFE80891.1"/>
    <property type="molecule type" value="Genomic_DNA"/>
</dbReference>
<dbReference type="InterPro" id="IPR050306">
    <property type="entry name" value="PfkB_Carbo_kinase"/>
</dbReference>
<protein>
    <submittedName>
        <fullName evidence="7">Fructokinase</fullName>
    </submittedName>
</protein>
<keyword evidence="4 7" id="KW-0418">Kinase</keyword>
<dbReference type="InterPro" id="IPR002173">
    <property type="entry name" value="Carboh/pur_kinase_PfkB_CS"/>
</dbReference>
<dbReference type="GO" id="GO:0016301">
    <property type="term" value="F:kinase activity"/>
    <property type="evidence" value="ECO:0007669"/>
    <property type="project" value="UniProtKB-KW"/>
</dbReference>
<dbReference type="PROSITE" id="PS00583">
    <property type="entry name" value="PFKB_KINASES_1"/>
    <property type="match status" value="1"/>
</dbReference>
<accession>A0A1I2DKS6</accession>
<feature type="domain" description="Carbohydrate kinase PfkB" evidence="6">
    <location>
        <begin position="12"/>
        <end position="305"/>
    </location>
</feature>
<dbReference type="GO" id="GO:0005524">
    <property type="term" value="F:ATP binding"/>
    <property type="evidence" value="ECO:0007669"/>
    <property type="project" value="UniProtKB-KW"/>
</dbReference>
<evidence type="ECO:0000259" key="6">
    <source>
        <dbReference type="Pfam" id="PF00294"/>
    </source>
</evidence>
<dbReference type="InterPro" id="IPR011611">
    <property type="entry name" value="PfkB_dom"/>
</dbReference>